<dbReference type="EMBL" id="CAJMWX010000794">
    <property type="protein sequence ID" value="CAE6430481.1"/>
    <property type="molecule type" value="Genomic_DNA"/>
</dbReference>
<keyword evidence="1" id="KW-0732">Signal</keyword>
<feature type="chain" id="PRO_5034969995" evidence="1">
    <location>
        <begin position="18"/>
        <end position="160"/>
    </location>
</feature>
<feature type="signal peptide" evidence="1">
    <location>
        <begin position="1"/>
        <end position="17"/>
    </location>
</feature>
<organism evidence="2 3">
    <name type="scientific">Rhizoctonia solani</name>
    <dbReference type="NCBI Taxonomy" id="456999"/>
    <lineage>
        <taxon>Eukaryota</taxon>
        <taxon>Fungi</taxon>
        <taxon>Dikarya</taxon>
        <taxon>Basidiomycota</taxon>
        <taxon>Agaricomycotina</taxon>
        <taxon>Agaricomycetes</taxon>
        <taxon>Cantharellales</taxon>
        <taxon>Ceratobasidiaceae</taxon>
        <taxon>Rhizoctonia</taxon>
    </lineage>
</organism>
<dbReference type="AlphaFoldDB" id="A0A8H3AKG2"/>
<dbReference type="Proteomes" id="UP000663888">
    <property type="component" value="Unassembled WGS sequence"/>
</dbReference>
<proteinExistence type="predicted"/>
<accession>A0A8H3AKG2</accession>
<evidence type="ECO:0000313" key="2">
    <source>
        <dbReference type="EMBL" id="CAE6430481.1"/>
    </source>
</evidence>
<sequence>MTVSSSYITLLLVFVSPEPLQFIPKQDDEYYSSWRQRCKPWHAIELESIKHNVLRSVLVITQRHSTLRVDSDRNCSALGYWLSGCRRVFRRYNGIDYEPGLSSRHYPNYSRQPAYRGEKLGQGLCQTGNARSALNIWRYQRKLFKVDVDVTRAQSPFGIQ</sequence>
<protein>
    <submittedName>
        <fullName evidence="2">Uncharacterized protein</fullName>
    </submittedName>
</protein>
<name>A0A8H3AKG2_9AGAM</name>
<evidence type="ECO:0000256" key="1">
    <source>
        <dbReference type="SAM" id="SignalP"/>
    </source>
</evidence>
<evidence type="ECO:0000313" key="3">
    <source>
        <dbReference type="Proteomes" id="UP000663888"/>
    </source>
</evidence>
<gene>
    <name evidence="2" type="ORF">RDB_LOCUS34821</name>
</gene>
<comment type="caution">
    <text evidence="2">The sequence shown here is derived from an EMBL/GenBank/DDBJ whole genome shotgun (WGS) entry which is preliminary data.</text>
</comment>
<reference evidence="2" key="1">
    <citation type="submission" date="2021-01" db="EMBL/GenBank/DDBJ databases">
        <authorList>
            <person name="Kaushik A."/>
        </authorList>
    </citation>
    <scope>NUCLEOTIDE SEQUENCE</scope>
    <source>
        <strain evidence="2">AG4-R118</strain>
    </source>
</reference>